<dbReference type="FunFam" id="1.25.40.10:FF:000073">
    <property type="entry name" value="Pentatricopeptide repeat-containing protein chloroplastic"/>
    <property type="match status" value="1"/>
</dbReference>
<dbReference type="AlphaFoldDB" id="A0A0D2U2G0"/>
<dbReference type="EMBL" id="CM001748">
    <property type="protein sequence ID" value="KJB63149.1"/>
    <property type="molecule type" value="Genomic_DNA"/>
</dbReference>
<dbReference type="PANTHER" id="PTHR47926:SF527">
    <property type="entry name" value="PENTATRICOPEPTIDE REPEAT-CONTAINING PROTEIN"/>
    <property type="match status" value="1"/>
</dbReference>
<dbReference type="InterPro" id="IPR046960">
    <property type="entry name" value="PPR_At4g14850-like_plant"/>
</dbReference>
<dbReference type="Gene3D" id="1.25.40.10">
    <property type="entry name" value="Tetratricopeptide repeat domain"/>
    <property type="match status" value="7"/>
</dbReference>
<dbReference type="Gramene" id="KJB63149">
    <property type="protein sequence ID" value="KJB63149"/>
    <property type="gene ID" value="B456_009G455300"/>
</dbReference>
<feature type="repeat" description="PPR" evidence="3">
    <location>
        <begin position="117"/>
        <end position="151"/>
    </location>
</feature>
<name>A0A0D2U2G0_GOSRA</name>
<dbReference type="PANTHER" id="PTHR47926">
    <property type="entry name" value="PENTATRICOPEPTIDE REPEAT-CONTAINING PROTEIN"/>
    <property type="match status" value="1"/>
</dbReference>
<feature type="repeat" description="PPR" evidence="3">
    <location>
        <begin position="86"/>
        <end position="116"/>
    </location>
</feature>
<evidence type="ECO:0000256" key="2">
    <source>
        <dbReference type="ARBA" id="ARBA00061659"/>
    </source>
</evidence>
<sequence>MRNNYCYLLKVHLKNIQKSTNKQAFNLSTLALDLLPSKDPYFFPPDPQLKRCLIANLLRKLPSYPNPIAHYKRIQAQIVVSGYQSDTFLINILLNLYSRYDKLGDASKLFDEMPKKNLVSWSTMVSMYTRHGYIEKALALFLEFRRNCCKGPNEYILASVIRACMQMGDGGELGVQIHDFVFKCGFDQDVYVGTCLVDFYMKSGCIDEARLVFDGLKGKNAVTWTTMITGYVKSGKAEVALQLFRQRKATDVMPDRYVLSSVLSACSVLDFIQGGKQVHCHVLRRGDEMDVSVINVLIDFYCKCGKVKAAYRLFDEMTARNVISWTTMIAGYMQNSFNREAMTLFSEMTRLGWKADAFACTSVLTSCGSLKALDQGRQVHAYTIKDNLESDDFVANGLIDMYAKCSSLIDARRAFDIMGDQNVVSYNAMIEGYSSLENLSEALELFHNMRRQSLQPSLLTFVSLLGVSAALCTIELSRQIHTLIIKFGVSLDLFVGSSLIDVYSKCSHVKEARLLFEEMKEKDIVVWNALFFGYTQQLESEEALKLFSKLQLSRQNPNEFTFAALMIASSNLASLQHGQQFHTQLIKHGLDSDPFVTNAIIDMYAKCGSFQDACKTFSTTTWRDIVCWNSVISTYAHHGEAEGALQIFKRMLKEGMKPNYVTFVGLLSACVHAGFVELGLQHFESMPTFGVEPGTEHYACAVSLLGHAGKLYEAKALIESVPIKPAAVLWRTLLSSCRIVGNVELGRYAAERAISIDPMDSGSYTLLSNIFASKGMWADVKRVREKMDLEGVLKEPGCSWIEVNNETNAFIARDRTHHDSGLIYLVLDNLIMHIKCAGYVPDIAIPVDD</sequence>
<comment type="similarity">
    <text evidence="2">Belongs to the PPR family. PCMP-E subfamily.</text>
</comment>
<feature type="repeat" description="PPR" evidence="3">
    <location>
        <begin position="220"/>
        <end position="254"/>
    </location>
</feature>
<accession>A0A0D2U2G0</accession>
<dbReference type="STRING" id="29730.A0A0D2U2G0"/>
<proteinExistence type="inferred from homology"/>
<dbReference type="InterPro" id="IPR046848">
    <property type="entry name" value="E_motif"/>
</dbReference>
<evidence type="ECO:0000313" key="5">
    <source>
        <dbReference type="Proteomes" id="UP000032304"/>
    </source>
</evidence>
<evidence type="ECO:0000256" key="1">
    <source>
        <dbReference type="ARBA" id="ARBA00022737"/>
    </source>
</evidence>
<dbReference type="FunFam" id="1.25.40.10:FF:000353">
    <property type="entry name" value="Pentatricopeptide repeat-containing protein At4g39530"/>
    <property type="match status" value="1"/>
</dbReference>
<protein>
    <recommendedName>
        <fullName evidence="6">Pentacotripeptide-repeat region of PRORP domain-containing protein</fullName>
    </recommendedName>
</protein>
<organism evidence="4 5">
    <name type="scientific">Gossypium raimondii</name>
    <name type="common">Peruvian cotton</name>
    <name type="synonym">Gossypium klotzschianum subsp. raimondii</name>
    <dbReference type="NCBI Taxonomy" id="29730"/>
    <lineage>
        <taxon>Eukaryota</taxon>
        <taxon>Viridiplantae</taxon>
        <taxon>Streptophyta</taxon>
        <taxon>Embryophyta</taxon>
        <taxon>Tracheophyta</taxon>
        <taxon>Spermatophyta</taxon>
        <taxon>Magnoliopsida</taxon>
        <taxon>eudicotyledons</taxon>
        <taxon>Gunneridae</taxon>
        <taxon>Pentapetalae</taxon>
        <taxon>rosids</taxon>
        <taxon>malvids</taxon>
        <taxon>Malvales</taxon>
        <taxon>Malvaceae</taxon>
        <taxon>Malvoideae</taxon>
        <taxon>Gossypium</taxon>
    </lineage>
</organism>
<feature type="repeat" description="PPR" evidence="3">
    <location>
        <begin position="290"/>
        <end position="324"/>
    </location>
</feature>
<dbReference type="Pfam" id="PF01535">
    <property type="entry name" value="PPR"/>
    <property type="match status" value="5"/>
</dbReference>
<feature type="repeat" description="PPR" evidence="3">
    <location>
        <begin position="422"/>
        <end position="456"/>
    </location>
</feature>
<gene>
    <name evidence="4" type="ORF">B456_009G455300</name>
</gene>
<keyword evidence="1" id="KW-0677">Repeat</keyword>
<evidence type="ECO:0000256" key="3">
    <source>
        <dbReference type="PROSITE-ProRule" id="PRU00708"/>
    </source>
</evidence>
<dbReference type="Pfam" id="PF12854">
    <property type="entry name" value="PPR_1"/>
    <property type="match status" value="1"/>
</dbReference>
<dbReference type="GO" id="GO:0003729">
    <property type="term" value="F:mRNA binding"/>
    <property type="evidence" value="ECO:0007669"/>
    <property type="project" value="UniProtKB-ARBA"/>
</dbReference>
<reference evidence="4 5" key="1">
    <citation type="journal article" date="2012" name="Nature">
        <title>Repeated polyploidization of Gossypium genomes and the evolution of spinnable cotton fibres.</title>
        <authorList>
            <person name="Paterson A.H."/>
            <person name="Wendel J.F."/>
            <person name="Gundlach H."/>
            <person name="Guo H."/>
            <person name="Jenkins J."/>
            <person name="Jin D."/>
            <person name="Llewellyn D."/>
            <person name="Showmaker K.C."/>
            <person name="Shu S."/>
            <person name="Udall J."/>
            <person name="Yoo M.J."/>
            <person name="Byers R."/>
            <person name="Chen W."/>
            <person name="Doron-Faigenboim A."/>
            <person name="Duke M.V."/>
            <person name="Gong L."/>
            <person name="Grimwood J."/>
            <person name="Grover C."/>
            <person name="Grupp K."/>
            <person name="Hu G."/>
            <person name="Lee T.H."/>
            <person name="Li J."/>
            <person name="Lin L."/>
            <person name="Liu T."/>
            <person name="Marler B.S."/>
            <person name="Page J.T."/>
            <person name="Roberts A.W."/>
            <person name="Romanel E."/>
            <person name="Sanders W.S."/>
            <person name="Szadkowski E."/>
            <person name="Tan X."/>
            <person name="Tang H."/>
            <person name="Xu C."/>
            <person name="Wang J."/>
            <person name="Wang Z."/>
            <person name="Zhang D."/>
            <person name="Zhang L."/>
            <person name="Ashrafi H."/>
            <person name="Bedon F."/>
            <person name="Bowers J.E."/>
            <person name="Brubaker C.L."/>
            <person name="Chee P.W."/>
            <person name="Das S."/>
            <person name="Gingle A.R."/>
            <person name="Haigler C.H."/>
            <person name="Harker D."/>
            <person name="Hoffmann L.V."/>
            <person name="Hovav R."/>
            <person name="Jones D.C."/>
            <person name="Lemke C."/>
            <person name="Mansoor S."/>
            <person name="ur Rahman M."/>
            <person name="Rainville L.N."/>
            <person name="Rambani A."/>
            <person name="Reddy U.K."/>
            <person name="Rong J.K."/>
            <person name="Saranga Y."/>
            <person name="Scheffler B.E."/>
            <person name="Scheffler J.A."/>
            <person name="Stelly D.M."/>
            <person name="Triplett B.A."/>
            <person name="Van Deynze A."/>
            <person name="Vaslin M.F."/>
            <person name="Waghmare V.N."/>
            <person name="Walford S.A."/>
            <person name="Wright R.J."/>
            <person name="Zaki E.A."/>
            <person name="Zhang T."/>
            <person name="Dennis E.S."/>
            <person name="Mayer K.F."/>
            <person name="Peterson D.G."/>
            <person name="Rokhsar D.S."/>
            <person name="Wang X."/>
            <person name="Schmutz J."/>
        </authorList>
    </citation>
    <scope>NUCLEOTIDE SEQUENCE [LARGE SCALE GENOMIC DNA]</scope>
</reference>
<dbReference type="OrthoDB" id="1882346at2759"/>
<evidence type="ECO:0008006" key="6">
    <source>
        <dbReference type="Google" id="ProtNLM"/>
    </source>
</evidence>
<evidence type="ECO:0000313" key="4">
    <source>
        <dbReference type="EMBL" id="KJB63149.1"/>
    </source>
</evidence>
<dbReference type="Pfam" id="PF13041">
    <property type="entry name" value="PPR_2"/>
    <property type="match status" value="4"/>
</dbReference>
<dbReference type="GO" id="GO:0009451">
    <property type="term" value="P:RNA modification"/>
    <property type="evidence" value="ECO:0007669"/>
    <property type="project" value="InterPro"/>
</dbReference>
<dbReference type="Pfam" id="PF20431">
    <property type="entry name" value="E_motif"/>
    <property type="match status" value="1"/>
</dbReference>
<dbReference type="OMA" id="IWNSMIF"/>
<dbReference type="eggNOG" id="KOG4197">
    <property type="taxonomic scope" value="Eukaryota"/>
</dbReference>
<dbReference type="Proteomes" id="UP000032304">
    <property type="component" value="Chromosome 9"/>
</dbReference>
<keyword evidence="5" id="KW-1185">Reference proteome</keyword>
<feature type="repeat" description="PPR" evidence="3">
    <location>
        <begin position="624"/>
        <end position="658"/>
    </location>
</feature>
<feature type="repeat" description="PPR" evidence="3">
    <location>
        <begin position="659"/>
        <end position="693"/>
    </location>
</feature>
<dbReference type="InterPro" id="IPR011990">
    <property type="entry name" value="TPR-like_helical_dom_sf"/>
</dbReference>
<dbReference type="InterPro" id="IPR002885">
    <property type="entry name" value="PPR_rpt"/>
</dbReference>
<dbReference type="FunFam" id="1.25.40.10:FF:000361">
    <property type="entry name" value="Pentatricopeptide repeat-containing protein chloroplastic"/>
    <property type="match status" value="1"/>
</dbReference>
<feature type="repeat" description="PPR" evidence="3">
    <location>
        <begin position="492"/>
        <end position="526"/>
    </location>
</feature>
<dbReference type="FunFam" id="1.25.40.10:FF:000958">
    <property type="entry name" value="Pentatricopeptide repeat-containing protein At4g39530"/>
    <property type="match status" value="1"/>
</dbReference>
<dbReference type="FunFam" id="1.25.40.10:FF:000090">
    <property type="entry name" value="Pentatricopeptide repeat-containing protein, chloroplastic"/>
    <property type="match status" value="1"/>
</dbReference>
<dbReference type="NCBIfam" id="TIGR00756">
    <property type="entry name" value="PPR"/>
    <property type="match status" value="7"/>
</dbReference>
<dbReference type="PROSITE" id="PS51375">
    <property type="entry name" value="PPR"/>
    <property type="match status" value="8"/>
</dbReference>